<dbReference type="PANTHER" id="PTHR43738:SF1">
    <property type="entry name" value="HEMIN TRANSPORT SYSTEM PERMEASE PROTEIN HRTB-RELATED"/>
    <property type="match status" value="1"/>
</dbReference>
<evidence type="ECO:0000256" key="2">
    <source>
        <dbReference type="ARBA" id="ARBA00022448"/>
    </source>
</evidence>
<evidence type="ECO:0000259" key="8">
    <source>
        <dbReference type="Pfam" id="PF02687"/>
    </source>
</evidence>
<keyword evidence="10" id="KW-1185">Reference proteome</keyword>
<feature type="transmembrane region" description="Helical" evidence="7">
    <location>
        <begin position="317"/>
        <end position="343"/>
    </location>
</feature>
<feature type="transmembrane region" description="Helical" evidence="7">
    <location>
        <begin position="29"/>
        <end position="49"/>
    </location>
</feature>
<dbReference type="Proteomes" id="UP000658720">
    <property type="component" value="Unassembled WGS sequence"/>
</dbReference>
<evidence type="ECO:0000256" key="5">
    <source>
        <dbReference type="ARBA" id="ARBA00022989"/>
    </source>
</evidence>
<dbReference type="Pfam" id="PF02687">
    <property type="entry name" value="FtsX"/>
    <property type="match status" value="1"/>
</dbReference>
<dbReference type="PANTHER" id="PTHR43738">
    <property type="entry name" value="ABC TRANSPORTER, MEMBRANE PROTEIN"/>
    <property type="match status" value="1"/>
</dbReference>
<dbReference type="InterPro" id="IPR051125">
    <property type="entry name" value="ABC-4/HrtB_transporter"/>
</dbReference>
<evidence type="ECO:0000256" key="3">
    <source>
        <dbReference type="ARBA" id="ARBA00022475"/>
    </source>
</evidence>
<keyword evidence="3" id="KW-1003">Cell membrane</keyword>
<evidence type="ECO:0000256" key="6">
    <source>
        <dbReference type="ARBA" id="ARBA00023136"/>
    </source>
</evidence>
<keyword evidence="6 7" id="KW-0472">Membrane</keyword>
<dbReference type="InterPro" id="IPR003838">
    <property type="entry name" value="ABC3_permease_C"/>
</dbReference>
<accession>A0ABR9VUD8</accession>
<comment type="caution">
    <text evidence="9">The sequence shown here is derived from an EMBL/GenBank/DDBJ whole genome shotgun (WGS) entry which is preliminary data.</text>
</comment>
<keyword evidence="4 7" id="KW-0812">Transmembrane</keyword>
<evidence type="ECO:0000256" key="7">
    <source>
        <dbReference type="SAM" id="Phobius"/>
    </source>
</evidence>
<dbReference type="RefSeq" id="WP_194020454.1">
    <property type="nucleotide sequence ID" value="NZ_JADEVV010000045.1"/>
</dbReference>
<keyword evidence="5 7" id="KW-1133">Transmembrane helix</keyword>
<evidence type="ECO:0000313" key="10">
    <source>
        <dbReference type="Proteomes" id="UP000658720"/>
    </source>
</evidence>
<organism evidence="9 10">
    <name type="scientific">Synechocystis salina LEGE 00031</name>
    <dbReference type="NCBI Taxonomy" id="1828736"/>
    <lineage>
        <taxon>Bacteria</taxon>
        <taxon>Bacillati</taxon>
        <taxon>Cyanobacteriota</taxon>
        <taxon>Cyanophyceae</taxon>
        <taxon>Synechococcales</taxon>
        <taxon>Merismopediaceae</taxon>
        <taxon>Synechocystis</taxon>
    </lineage>
</organism>
<evidence type="ECO:0000256" key="1">
    <source>
        <dbReference type="ARBA" id="ARBA00004651"/>
    </source>
</evidence>
<dbReference type="NCBIfam" id="TIGR01185">
    <property type="entry name" value="devC"/>
    <property type="match status" value="1"/>
</dbReference>
<name>A0ABR9VUD8_9SYNC</name>
<evidence type="ECO:0000313" key="9">
    <source>
        <dbReference type="EMBL" id="MBE9254980.1"/>
    </source>
</evidence>
<protein>
    <submittedName>
        <fullName evidence="9">FtsX-like permease family protein</fullName>
    </submittedName>
</protein>
<feature type="transmembrane region" description="Helical" evidence="7">
    <location>
        <begin position="363"/>
        <end position="382"/>
    </location>
</feature>
<reference evidence="9 10" key="1">
    <citation type="submission" date="2020-10" db="EMBL/GenBank/DDBJ databases">
        <authorList>
            <person name="Castelo-Branco R."/>
            <person name="Eusebio N."/>
            <person name="Adriana R."/>
            <person name="Vieira A."/>
            <person name="Brugerolle De Fraissinette N."/>
            <person name="Rezende De Castro R."/>
            <person name="Schneider M.P."/>
            <person name="Vasconcelos V."/>
            <person name="Leao P.N."/>
        </authorList>
    </citation>
    <scope>NUCLEOTIDE SEQUENCE [LARGE SCALE GENOMIC DNA]</scope>
    <source>
        <strain evidence="9 10">LEGE 00031</strain>
    </source>
</reference>
<dbReference type="InterPro" id="IPR005891">
    <property type="entry name" value="DevC"/>
</dbReference>
<feature type="transmembrane region" description="Helical" evidence="7">
    <location>
        <begin position="271"/>
        <end position="294"/>
    </location>
</feature>
<sequence>MFRFRRLLHTLRDRTPLGLLQLNHDRLRLLTAIAGITFADVLIFMQLGFADALYRTNTQYPRTLQTDLVMISNQADNFNELQTFSRRRLYQALDVPGVKSVDTLYVSSVQWRNPQTREKTPMLVIGQDPHRVALDLPVVNQQLDQLTLPNTVLFDQKSRGRYDQMVEQVERGELVTTEIGTNTVTVTGLFSVGASFADDGALMTSTETFLRLFPKRQANTPSMGLIYLQPDADPESVREMLSDYLPDDVLVFTNEEYVQFEIDYIQRRSPIGFVFGLGTVMGFIVGTVIVYQVLSTDVNSHLAEYATFRAMGYRQRYLLGVIFEEALILSVLGFIPSLAIALGAYRLTAFATALPIFMPVGRAVFVFVLTLVMCSFSGVIAARRLQAADPADIFA</sequence>
<comment type="subcellular location">
    <subcellularLocation>
        <location evidence="1">Cell membrane</location>
        <topology evidence="1">Multi-pass membrane protein</topology>
    </subcellularLocation>
</comment>
<evidence type="ECO:0000256" key="4">
    <source>
        <dbReference type="ARBA" id="ARBA00022692"/>
    </source>
</evidence>
<dbReference type="EMBL" id="JADEVV010000045">
    <property type="protein sequence ID" value="MBE9254980.1"/>
    <property type="molecule type" value="Genomic_DNA"/>
</dbReference>
<feature type="domain" description="ABC3 transporter permease C-terminal" evidence="8">
    <location>
        <begin position="280"/>
        <end position="385"/>
    </location>
</feature>
<proteinExistence type="predicted"/>
<gene>
    <name evidence="9" type="ORF">IQ217_14250</name>
</gene>
<keyword evidence="2" id="KW-0813">Transport</keyword>
<dbReference type="PIRSF" id="PIRSF031773">
    <property type="entry name" value="DevC"/>
    <property type="match status" value="1"/>
</dbReference>